<name>A0A9N8HYA0_9STRA</name>
<evidence type="ECO:0000313" key="3">
    <source>
        <dbReference type="Proteomes" id="UP001153069"/>
    </source>
</evidence>
<gene>
    <name evidence="2" type="ORF">SEMRO_2804_G337450.1</name>
</gene>
<sequence>MSSDESKPKEQEEAAPASSSSFTMPDLSGVDVSGAQSNIRQGIHQGCKWTVNGINGMLGQLQVATKSVQEPVSGVMSECEKYGTQAATHCRVAYERRHEFAPYYVAGAAIGVGGITALRRGRLPAVALGGLAGVGTYLALYEPLFETPTIEWPFSNLTGNLGLGGGNKKE</sequence>
<evidence type="ECO:0000313" key="2">
    <source>
        <dbReference type="EMBL" id="CAB9530246.1"/>
    </source>
</evidence>
<dbReference type="Proteomes" id="UP001153069">
    <property type="component" value="Unassembled WGS sequence"/>
</dbReference>
<proteinExistence type="predicted"/>
<keyword evidence="3" id="KW-1185">Reference proteome</keyword>
<reference evidence="2" key="1">
    <citation type="submission" date="2020-06" db="EMBL/GenBank/DDBJ databases">
        <authorList>
            <consortium name="Plant Systems Biology data submission"/>
        </authorList>
    </citation>
    <scope>NUCLEOTIDE SEQUENCE</scope>
    <source>
        <strain evidence="2">D6</strain>
    </source>
</reference>
<feature type="compositionally biased region" description="Basic and acidic residues" evidence="1">
    <location>
        <begin position="1"/>
        <end position="12"/>
    </location>
</feature>
<protein>
    <submittedName>
        <fullName evidence="2">Uncharacterized protein</fullName>
    </submittedName>
</protein>
<comment type="caution">
    <text evidence="2">The sequence shown here is derived from an EMBL/GenBank/DDBJ whole genome shotgun (WGS) entry which is preliminary data.</text>
</comment>
<dbReference type="EMBL" id="CAICTM010002802">
    <property type="protein sequence ID" value="CAB9530246.1"/>
    <property type="molecule type" value="Genomic_DNA"/>
</dbReference>
<dbReference type="AlphaFoldDB" id="A0A9N8HYA0"/>
<accession>A0A9N8HYA0</accession>
<evidence type="ECO:0000256" key="1">
    <source>
        <dbReference type="SAM" id="MobiDB-lite"/>
    </source>
</evidence>
<feature type="region of interest" description="Disordered" evidence="1">
    <location>
        <begin position="1"/>
        <end position="27"/>
    </location>
</feature>
<organism evidence="2 3">
    <name type="scientific">Seminavis robusta</name>
    <dbReference type="NCBI Taxonomy" id="568900"/>
    <lineage>
        <taxon>Eukaryota</taxon>
        <taxon>Sar</taxon>
        <taxon>Stramenopiles</taxon>
        <taxon>Ochrophyta</taxon>
        <taxon>Bacillariophyta</taxon>
        <taxon>Bacillariophyceae</taxon>
        <taxon>Bacillariophycidae</taxon>
        <taxon>Naviculales</taxon>
        <taxon>Naviculaceae</taxon>
        <taxon>Seminavis</taxon>
    </lineage>
</organism>